<keyword evidence="8" id="KW-1185">Reference proteome</keyword>
<reference evidence="7 8" key="1">
    <citation type="submission" date="2019-08" db="EMBL/GenBank/DDBJ databases">
        <authorList>
            <person name="Karlyshev A.V."/>
        </authorList>
    </citation>
    <scope>NUCLEOTIDE SEQUENCE [LARGE SCALE GENOMIC DNA]</scope>
    <source>
        <strain evidence="7 8">Alg18-2.2</strain>
    </source>
</reference>
<evidence type="ECO:0000313" key="8">
    <source>
        <dbReference type="Proteomes" id="UP000321248"/>
    </source>
</evidence>
<accession>A0A5C8KMD3</accession>
<dbReference type="PROSITE" id="PS00143">
    <property type="entry name" value="INSULINASE"/>
    <property type="match status" value="1"/>
</dbReference>
<feature type="signal peptide" evidence="4">
    <location>
        <begin position="1"/>
        <end position="33"/>
    </location>
</feature>
<evidence type="ECO:0000313" key="7">
    <source>
        <dbReference type="EMBL" id="TXK60775.1"/>
    </source>
</evidence>
<evidence type="ECO:0000256" key="4">
    <source>
        <dbReference type="SAM" id="SignalP"/>
    </source>
</evidence>
<feature type="chain" id="PRO_5022972995" evidence="4">
    <location>
        <begin position="34"/>
        <end position="922"/>
    </location>
</feature>
<dbReference type="RefSeq" id="WP_147892234.1">
    <property type="nucleotide sequence ID" value="NZ_VRTS01000008.1"/>
</dbReference>
<evidence type="ECO:0000256" key="3">
    <source>
        <dbReference type="RuleBase" id="RU004447"/>
    </source>
</evidence>
<organism evidence="7 8">
    <name type="scientific">Alkalisalibacterium limincola</name>
    <dbReference type="NCBI Taxonomy" id="2699169"/>
    <lineage>
        <taxon>Bacteria</taxon>
        <taxon>Pseudomonadati</taxon>
        <taxon>Pseudomonadota</taxon>
        <taxon>Gammaproteobacteria</taxon>
        <taxon>Lysobacterales</taxon>
        <taxon>Lysobacteraceae</taxon>
        <taxon>Alkalisalibacterium</taxon>
    </lineage>
</organism>
<comment type="cofactor">
    <cofactor evidence="1">
        <name>Zn(2+)</name>
        <dbReference type="ChEBI" id="CHEBI:29105"/>
    </cofactor>
</comment>
<dbReference type="GO" id="GO:0006508">
    <property type="term" value="P:proteolysis"/>
    <property type="evidence" value="ECO:0007669"/>
    <property type="project" value="InterPro"/>
</dbReference>
<keyword evidence="4" id="KW-0732">Signal</keyword>
<dbReference type="PANTHER" id="PTHR11851:SF49">
    <property type="entry name" value="MITOCHONDRIAL-PROCESSING PEPTIDASE SUBUNIT ALPHA"/>
    <property type="match status" value="1"/>
</dbReference>
<name>A0A5C8KMD3_9GAMM</name>
<evidence type="ECO:0000256" key="2">
    <source>
        <dbReference type="ARBA" id="ARBA00007261"/>
    </source>
</evidence>
<protein>
    <submittedName>
        <fullName evidence="7">Insulinase family protein</fullName>
    </submittedName>
</protein>
<dbReference type="PANTHER" id="PTHR11851">
    <property type="entry name" value="METALLOPROTEASE"/>
    <property type="match status" value="1"/>
</dbReference>
<dbReference type="Pfam" id="PF00675">
    <property type="entry name" value="Peptidase_M16"/>
    <property type="match status" value="2"/>
</dbReference>
<dbReference type="Gene3D" id="3.30.830.10">
    <property type="entry name" value="Metalloenzyme, LuxS/M16 peptidase-like"/>
    <property type="match status" value="4"/>
</dbReference>
<feature type="domain" description="Peptidase M16 C-terminal" evidence="6">
    <location>
        <begin position="673"/>
        <end position="849"/>
    </location>
</feature>
<dbReference type="InterPro" id="IPR011249">
    <property type="entry name" value="Metalloenz_LuxS/M16"/>
</dbReference>
<gene>
    <name evidence="7" type="ORF">FU658_11655</name>
</gene>
<dbReference type="InterPro" id="IPR001431">
    <property type="entry name" value="Pept_M16_Zn_BS"/>
</dbReference>
<dbReference type="GO" id="GO:0004222">
    <property type="term" value="F:metalloendopeptidase activity"/>
    <property type="evidence" value="ECO:0007669"/>
    <property type="project" value="InterPro"/>
</dbReference>
<evidence type="ECO:0000259" key="5">
    <source>
        <dbReference type="Pfam" id="PF00675"/>
    </source>
</evidence>
<proteinExistence type="inferred from homology"/>
<sequence>MIHRPCPSLLTRLCSATLLAALLVLAPLATALADTLPAGVERGPSVEGISEYRLDNGLRVLLFPDESKPTVTVNITYLVGSRHEGYGETGMAHLLEHLVFKGTPTHPDIPGEMRRRGISFNGTTWLDRTNYFGSFAAGEDNLAWLLRLEADRMVNSHIARADLDSEMTVVRNEMEAGENSPVRVLIERILSTAYLWHNYGNSTIGARADVENQPIERLQDFYRRHYRPDNAVLLVAGRIDEAHTLALVHEAFGRIPAPDTPIQATYTREPVQDGEREVTVRRSGETPYAGVSYHVPPGAHEDSAALAVLAEVLSNTPNGRLHKALVEPGEASWVASFVPALAEPGFFMLLAQLPGDGDVDAFATRLAGLVEGTTAEAFTEEELEDARQRLLRGVENTFNDANRLATAMSETIAMGDWRLFFLQRDRLEAVTLQDLERVARHYLKPANRTLGRFIPTERADRVDIATEVDVAGLLADYTGREALSAGEAFEPSPENVDARTQVQALANGTQLALLPKRTRGETVQVRIRLLWGTEATATGRGTVGSFTASMLNRGTQQRSRAQIARRLDALRSQVAISGDAQGVTLTLSSRREHLADALALVEEMLKQPAFPESEVEQLRAQSITGIQSQMTEPDAVASNAMSRHFNARFERGHPRYVPTFQESIEDVRAVDGAALADFHRRFYGAGTGEVVVVGDFDADAVRQQAADIFGDWTAPVAFERIAVPYRPIQPLTRQIDTPDKANAMVLLGSRLPMTDSHEDYPALLVGNYIFGGGSLKSRLADRIRQAEGLSYGVGASLSVHPIDDNAALTAYALSAPENVARVLAAFEEERQRLLDEGVEEGELRDAVDGLLQLRALGRAEDANLAGQISSNLYFGRTMAWSAEQEAAIAALDVETVNAALRRHLGEVEFSIFSAGDFQAASD</sequence>
<feature type="domain" description="Peptidase M16 C-terminal" evidence="6">
    <location>
        <begin position="216"/>
        <end position="390"/>
    </location>
</feature>
<dbReference type="EMBL" id="VRTS01000008">
    <property type="protein sequence ID" value="TXK60775.1"/>
    <property type="molecule type" value="Genomic_DNA"/>
</dbReference>
<dbReference type="SUPFAM" id="SSF63411">
    <property type="entry name" value="LuxS/MPP-like metallohydrolase"/>
    <property type="match status" value="4"/>
</dbReference>
<dbReference type="GO" id="GO:0046872">
    <property type="term" value="F:metal ion binding"/>
    <property type="evidence" value="ECO:0007669"/>
    <property type="project" value="InterPro"/>
</dbReference>
<dbReference type="InterPro" id="IPR011765">
    <property type="entry name" value="Pept_M16_N"/>
</dbReference>
<comment type="caution">
    <text evidence="7">The sequence shown here is derived from an EMBL/GenBank/DDBJ whole genome shotgun (WGS) entry which is preliminary data.</text>
</comment>
<feature type="domain" description="Peptidase M16 N-terminal" evidence="5">
    <location>
        <begin position="546"/>
        <end position="643"/>
    </location>
</feature>
<dbReference type="Proteomes" id="UP000321248">
    <property type="component" value="Unassembled WGS sequence"/>
</dbReference>
<dbReference type="InterPro" id="IPR050361">
    <property type="entry name" value="MPP/UQCRC_Complex"/>
</dbReference>
<evidence type="ECO:0000259" key="6">
    <source>
        <dbReference type="Pfam" id="PF05193"/>
    </source>
</evidence>
<dbReference type="OrthoDB" id="9811314at2"/>
<dbReference type="AlphaFoldDB" id="A0A5C8KMD3"/>
<dbReference type="Pfam" id="PF05193">
    <property type="entry name" value="Peptidase_M16_C"/>
    <property type="match status" value="2"/>
</dbReference>
<evidence type="ECO:0000256" key="1">
    <source>
        <dbReference type="ARBA" id="ARBA00001947"/>
    </source>
</evidence>
<dbReference type="InterPro" id="IPR007863">
    <property type="entry name" value="Peptidase_M16_C"/>
</dbReference>
<feature type="domain" description="Peptidase M16 N-terminal" evidence="5">
    <location>
        <begin position="60"/>
        <end position="206"/>
    </location>
</feature>
<comment type="similarity">
    <text evidence="2 3">Belongs to the peptidase M16 family.</text>
</comment>